<sequence length="101" mass="11720">MQDNKPVKTPCNRNFLNEIKSNLLDNTVQVTLFQQAIGSINYLAHHTIPDVMFTVNQLSKHSTKPNQFHWNALKHLLRYLNGTKDKRLVYKKQSIKETLTG</sequence>
<protein>
    <recommendedName>
        <fullName evidence="3">Reverse transcriptase Ty1/copia-type domain-containing protein</fullName>
    </recommendedName>
</protein>
<keyword evidence="2" id="KW-1185">Reference proteome</keyword>
<accession>A0A9Q3GCR5</accession>
<name>A0A9Q3GCR5_9BASI</name>
<evidence type="ECO:0008006" key="3">
    <source>
        <dbReference type="Google" id="ProtNLM"/>
    </source>
</evidence>
<dbReference type="OrthoDB" id="3344688at2759"/>
<evidence type="ECO:0000313" key="1">
    <source>
        <dbReference type="EMBL" id="MBW0462624.1"/>
    </source>
</evidence>
<dbReference type="AlphaFoldDB" id="A0A9Q3GCR5"/>
<reference evidence="1" key="1">
    <citation type="submission" date="2021-03" db="EMBL/GenBank/DDBJ databases">
        <title>Draft genome sequence of rust myrtle Austropuccinia psidii MF-1, a brazilian biotype.</title>
        <authorList>
            <person name="Quecine M.C."/>
            <person name="Pachon D.M.R."/>
            <person name="Bonatelli M.L."/>
            <person name="Correr F.H."/>
            <person name="Franceschini L.M."/>
            <person name="Leite T.F."/>
            <person name="Margarido G.R.A."/>
            <person name="Almeida C.A."/>
            <person name="Ferrarezi J.A."/>
            <person name="Labate C.A."/>
        </authorList>
    </citation>
    <scope>NUCLEOTIDE SEQUENCE</scope>
    <source>
        <strain evidence="1">MF-1</strain>
    </source>
</reference>
<dbReference type="EMBL" id="AVOT02000389">
    <property type="protein sequence ID" value="MBW0462624.1"/>
    <property type="molecule type" value="Genomic_DNA"/>
</dbReference>
<dbReference type="Proteomes" id="UP000765509">
    <property type="component" value="Unassembled WGS sequence"/>
</dbReference>
<comment type="caution">
    <text evidence="1">The sequence shown here is derived from an EMBL/GenBank/DDBJ whole genome shotgun (WGS) entry which is preliminary data.</text>
</comment>
<evidence type="ECO:0000313" key="2">
    <source>
        <dbReference type="Proteomes" id="UP000765509"/>
    </source>
</evidence>
<dbReference type="PANTHER" id="PTHR11439">
    <property type="entry name" value="GAG-POL-RELATED RETROTRANSPOSON"/>
    <property type="match status" value="1"/>
</dbReference>
<gene>
    <name evidence="1" type="ORF">O181_002339</name>
</gene>
<proteinExistence type="predicted"/>
<organism evidence="1 2">
    <name type="scientific">Austropuccinia psidii MF-1</name>
    <dbReference type="NCBI Taxonomy" id="1389203"/>
    <lineage>
        <taxon>Eukaryota</taxon>
        <taxon>Fungi</taxon>
        <taxon>Dikarya</taxon>
        <taxon>Basidiomycota</taxon>
        <taxon>Pucciniomycotina</taxon>
        <taxon>Pucciniomycetes</taxon>
        <taxon>Pucciniales</taxon>
        <taxon>Sphaerophragmiaceae</taxon>
        <taxon>Austropuccinia</taxon>
    </lineage>
</organism>